<protein>
    <recommendedName>
        <fullName evidence="9">S-acyltransferase</fullName>
        <ecNumber evidence="9">2.3.1.225</ecNumber>
    </recommendedName>
    <alternativeName>
        <fullName evidence="9">Palmitoyltransferase</fullName>
    </alternativeName>
</protein>
<keyword evidence="4" id="KW-0677">Repeat</keyword>
<gene>
    <name evidence="12" type="ORF">HID58_007878</name>
</gene>
<accession>A0ABQ7XHP3</accession>
<keyword evidence="6 9" id="KW-1133">Transmembrane helix</keyword>
<dbReference type="Proteomes" id="UP000824890">
    <property type="component" value="Unassembled WGS sequence"/>
</dbReference>
<dbReference type="InterPro" id="IPR044450">
    <property type="entry name" value="AtDRB-like_DSRM_1"/>
</dbReference>
<evidence type="ECO:0000256" key="7">
    <source>
        <dbReference type="ARBA" id="ARBA00023136"/>
    </source>
</evidence>
<comment type="caution">
    <text evidence="12">The sequence shown here is derived from an EMBL/GenBank/DDBJ whole genome shotgun (WGS) entry which is preliminary data.</text>
</comment>
<evidence type="ECO:0000256" key="6">
    <source>
        <dbReference type="ARBA" id="ARBA00022989"/>
    </source>
</evidence>
<evidence type="ECO:0000256" key="1">
    <source>
        <dbReference type="ARBA" id="ARBA00004127"/>
    </source>
</evidence>
<dbReference type="PROSITE" id="PS50137">
    <property type="entry name" value="DS_RBD"/>
    <property type="match status" value="2"/>
</dbReference>
<feature type="compositionally biased region" description="Polar residues" evidence="10">
    <location>
        <begin position="763"/>
        <end position="779"/>
    </location>
</feature>
<dbReference type="CDD" id="cd19907">
    <property type="entry name" value="DSRM_AtDRB-like_rpt1"/>
    <property type="match status" value="1"/>
</dbReference>
<feature type="compositionally biased region" description="Low complexity" evidence="10">
    <location>
        <begin position="420"/>
        <end position="437"/>
    </location>
</feature>
<evidence type="ECO:0000313" key="13">
    <source>
        <dbReference type="Proteomes" id="UP000824890"/>
    </source>
</evidence>
<dbReference type="PANTHER" id="PTHR46031:SF15">
    <property type="entry name" value="DOUBLE-STRANDED RNA-BINDING PROTEIN 3"/>
    <property type="match status" value="1"/>
</dbReference>
<feature type="compositionally biased region" description="Basic and acidic residues" evidence="10">
    <location>
        <begin position="340"/>
        <end position="358"/>
    </location>
</feature>
<organism evidence="12 13">
    <name type="scientific">Brassica napus</name>
    <name type="common">Rape</name>
    <dbReference type="NCBI Taxonomy" id="3708"/>
    <lineage>
        <taxon>Eukaryota</taxon>
        <taxon>Viridiplantae</taxon>
        <taxon>Streptophyta</taxon>
        <taxon>Embryophyta</taxon>
        <taxon>Tracheophyta</taxon>
        <taxon>Spermatophyta</taxon>
        <taxon>Magnoliopsida</taxon>
        <taxon>eudicotyledons</taxon>
        <taxon>Gunneridae</taxon>
        <taxon>Pentapetalae</taxon>
        <taxon>rosids</taxon>
        <taxon>malvids</taxon>
        <taxon>Brassicales</taxon>
        <taxon>Brassicaceae</taxon>
        <taxon>Brassiceae</taxon>
        <taxon>Brassica</taxon>
    </lineage>
</organism>
<dbReference type="EC" id="2.3.1.225" evidence="9"/>
<keyword evidence="7 9" id="KW-0472">Membrane</keyword>
<dbReference type="EMBL" id="JAGKQM010000092">
    <property type="protein sequence ID" value="KAH0855363.1"/>
    <property type="molecule type" value="Genomic_DNA"/>
</dbReference>
<evidence type="ECO:0000256" key="5">
    <source>
        <dbReference type="ARBA" id="ARBA00022884"/>
    </source>
</evidence>
<dbReference type="CDD" id="cd19908">
    <property type="entry name" value="DSRM_AtDRB-like_rpt2"/>
    <property type="match status" value="1"/>
</dbReference>
<keyword evidence="13" id="KW-1185">Reference proteome</keyword>
<feature type="region of interest" description="Disordered" evidence="10">
    <location>
        <begin position="676"/>
        <end position="698"/>
    </location>
</feature>
<comment type="catalytic activity">
    <reaction evidence="9">
        <text>L-cysteinyl-[protein] + hexadecanoyl-CoA = S-hexadecanoyl-L-cysteinyl-[protein] + CoA</text>
        <dbReference type="Rhea" id="RHEA:36683"/>
        <dbReference type="Rhea" id="RHEA-COMP:10131"/>
        <dbReference type="Rhea" id="RHEA-COMP:11032"/>
        <dbReference type="ChEBI" id="CHEBI:29950"/>
        <dbReference type="ChEBI" id="CHEBI:57287"/>
        <dbReference type="ChEBI" id="CHEBI:57379"/>
        <dbReference type="ChEBI" id="CHEBI:74151"/>
        <dbReference type="EC" id="2.3.1.225"/>
    </reaction>
</comment>
<keyword evidence="9" id="KW-0808">Transferase</keyword>
<proteinExistence type="inferred from homology"/>
<feature type="region of interest" description="Disordered" evidence="10">
    <location>
        <begin position="336"/>
        <end position="394"/>
    </location>
</feature>
<feature type="domain" description="DRBM" evidence="11">
    <location>
        <begin position="529"/>
        <end position="597"/>
    </location>
</feature>
<dbReference type="Pfam" id="PF00035">
    <property type="entry name" value="dsrm"/>
    <property type="match status" value="2"/>
</dbReference>
<dbReference type="PANTHER" id="PTHR46031">
    <property type="match status" value="1"/>
</dbReference>
<name>A0ABQ7XHP3_BRANA</name>
<dbReference type="PROSITE" id="PS50216">
    <property type="entry name" value="DHHC"/>
    <property type="match status" value="1"/>
</dbReference>
<feature type="transmembrane region" description="Helical" evidence="9">
    <location>
        <begin position="222"/>
        <end position="248"/>
    </location>
</feature>
<feature type="transmembrane region" description="Helical" evidence="9">
    <location>
        <begin position="179"/>
        <end position="202"/>
    </location>
</feature>
<evidence type="ECO:0000256" key="10">
    <source>
        <dbReference type="SAM" id="MobiDB-lite"/>
    </source>
</evidence>
<dbReference type="InterPro" id="IPR044451">
    <property type="entry name" value="AtDRB-like_DSRM_2"/>
</dbReference>
<keyword evidence="9" id="KW-0012">Acyltransferase</keyword>
<dbReference type="Pfam" id="PF01529">
    <property type="entry name" value="DHHC"/>
    <property type="match status" value="1"/>
</dbReference>
<feature type="compositionally biased region" description="Basic and acidic residues" evidence="10">
    <location>
        <begin position="781"/>
        <end position="801"/>
    </location>
</feature>
<evidence type="ECO:0000256" key="9">
    <source>
        <dbReference type="RuleBase" id="RU079119"/>
    </source>
</evidence>
<comment type="subcellular location">
    <subcellularLocation>
        <location evidence="1">Endomembrane system</location>
        <topology evidence="1">Multi-pass membrane protein</topology>
    </subcellularLocation>
</comment>
<feature type="domain" description="DRBM" evidence="11">
    <location>
        <begin position="443"/>
        <end position="512"/>
    </location>
</feature>
<feature type="region of interest" description="Disordered" evidence="10">
    <location>
        <begin position="760"/>
        <end position="801"/>
    </location>
</feature>
<dbReference type="InterPro" id="IPR001594">
    <property type="entry name" value="Palmitoyltrfase_DHHC"/>
</dbReference>
<sequence>MYQTSVLSRILCFHVVFNGGKFFLQGRFVFGPDVRSLALTICLIAVPVTIFCIFVARKLMDDFSDNWGVSIVSVAVVFTIYDLILLLLTSGRDPGIIPRNAHPPEPEPLDNSNVDAGAGQTPQLRLPRIKEVEVDGVTFKVKYCDTCMLYRPPRCSHCSICNNCVEKFDHHCPWRNYRFFFMFVFSTTLLCIYVFAFCWVYIRKITESEHTTIWKAMLKTPASIVLILYTFISMWFVGGLTAFHLYLISTNQTTYENFRYRYDRRSNPHNKGVVNNFKETFCSAIPPSKNDFRAMVHREPPLPPRSVAGGFMSPNMGKASDDIEMGRKAVWADMGSAMSEHGDGKDGNNERLHVKDGELGELSPDVRTTVDEQSDRPSMHPRRSSWGRKSGSWDMSPEVMALAARVGGEQNQNGGGSSSGSGLLSTTLSSSSQPLSLRPKKSMYKNQLQELAQRSCFSLPSYTCTREGPDHAPRFKACVNFNGEIFESPTYCSTLRQAEHSAAEVALSALSSKGPSKSLTARVLDETGIYKNLLQETAHRAGLDLPVYTSVRSGPGHVPTFSCTVELAGMRFNGESAKTKKQAEKNAAIAAWFSLRKMPTSLDSQRGEEKEREVVARVLSRFRPKEGRRREQHHSRRRAIRHDTRDMFFTIITETPPNTTTTETLAFNNNLQQQSKVKSLLEKSQEQAGLKQRSPDDAKPEMIIKSFPLSSMERRNCYSKLLPFPEMFAGGFGLNHQKLAPSVHMRSVIPVCSAPPPKPLSPFNGSNTSSCSAPSSLGTEGQEKKSLMELELESKSDRTHD</sequence>
<reference evidence="12 13" key="1">
    <citation type="submission" date="2021-05" db="EMBL/GenBank/DDBJ databases">
        <title>Genome Assembly of Synthetic Allotetraploid Brassica napus Reveals Homoeologous Exchanges between Subgenomes.</title>
        <authorList>
            <person name="Davis J.T."/>
        </authorList>
    </citation>
    <scope>NUCLEOTIDE SEQUENCE [LARGE SCALE GENOMIC DNA]</scope>
    <source>
        <strain evidence="13">cv. Da-Ae</strain>
        <tissue evidence="12">Seedling</tissue>
    </source>
</reference>
<feature type="compositionally biased region" description="Basic and acidic residues" evidence="10">
    <location>
        <begin position="368"/>
        <end position="378"/>
    </location>
</feature>
<feature type="region of interest" description="Disordered" evidence="10">
    <location>
        <begin position="408"/>
        <end position="439"/>
    </location>
</feature>
<keyword evidence="3 9" id="KW-0812">Transmembrane</keyword>
<feature type="transmembrane region" description="Helical" evidence="9">
    <location>
        <begin position="36"/>
        <end position="56"/>
    </location>
</feature>
<dbReference type="SUPFAM" id="SSF54768">
    <property type="entry name" value="dsRNA-binding domain-like"/>
    <property type="match status" value="2"/>
</dbReference>
<evidence type="ECO:0000313" key="12">
    <source>
        <dbReference type="EMBL" id="KAH0855363.1"/>
    </source>
</evidence>
<comment type="domain">
    <text evidence="9">The DHHC domain is required for palmitoyltransferase activity.</text>
</comment>
<keyword evidence="5 8" id="KW-0694">RNA-binding</keyword>
<dbReference type="InterPro" id="IPR014720">
    <property type="entry name" value="dsRBD_dom"/>
</dbReference>
<dbReference type="SMART" id="SM00358">
    <property type="entry name" value="DSRM"/>
    <property type="match status" value="2"/>
</dbReference>
<evidence type="ECO:0000256" key="2">
    <source>
        <dbReference type="ARBA" id="ARBA00008574"/>
    </source>
</evidence>
<feature type="transmembrane region" description="Helical" evidence="9">
    <location>
        <begin position="6"/>
        <end position="24"/>
    </location>
</feature>
<evidence type="ECO:0000256" key="8">
    <source>
        <dbReference type="PROSITE-ProRule" id="PRU00266"/>
    </source>
</evidence>
<evidence type="ECO:0000256" key="4">
    <source>
        <dbReference type="ARBA" id="ARBA00022737"/>
    </source>
</evidence>
<evidence type="ECO:0000259" key="11">
    <source>
        <dbReference type="PROSITE" id="PS50137"/>
    </source>
</evidence>
<comment type="similarity">
    <text evidence="2 9">Belongs to the DHHC palmitoyltransferase family.</text>
</comment>
<evidence type="ECO:0000256" key="3">
    <source>
        <dbReference type="ARBA" id="ARBA00022692"/>
    </source>
</evidence>
<dbReference type="Gene3D" id="3.30.160.20">
    <property type="match status" value="2"/>
</dbReference>
<feature type="transmembrane region" description="Helical" evidence="9">
    <location>
        <begin position="68"/>
        <end position="89"/>
    </location>
</feature>